<feature type="region of interest" description="Disordered" evidence="6">
    <location>
        <begin position="181"/>
        <end position="204"/>
    </location>
</feature>
<dbReference type="Pfam" id="PF04138">
    <property type="entry name" value="GtrA_DPMS_TM"/>
    <property type="match status" value="1"/>
</dbReference>
<evidence type="ECO:0000256" key="1">
    <source>
        <dbReference type="ARBA" id="ARBA00004141"/>
    </source>
</evidence>
<dbReference type="EMBL" id="JALEMU010000067">
    <property type="protein sequence ID" value="MCI5755490.1"/>
    <property type="molecule type" value="Genomic_DNA"/>
</dbReference>
<dbReference type="GO" id="GO:0005886">
    <property type="term" value="C:plasma membrane"/>
    <property type="evidence" value="ECO:0007669"/>
    <property type="project" value="TreeGrafter"/>
</dbReference>
<dbReference type="Proteomes" id="UP001139365">
    <property type="component" value="Unassembled WGS sequence"/>
</dbReference>
<feature type="transmembrane region" description="Helical" evidence="7">
    <location>
        <begin position="31"/>
        <end position="53"/>
    </location>
</feature>
<dbReference type="PANTHER" id="PTHR38459">
    <property type="entry name" value="PROPHAGE BACTOPRENOL-LINKED GLUCOSE TRANSLOCASE HOMOLOG"/>
    <property type="match status" value="1"/>
</dbReference>
<feature type="transmembrane region" description="Helical" evidence="7">
    <location>
        <begin position="65"/>
        <end position="83"/>
    </location>
</feature>
<feature type="transmembrane region" description="Helical" evidence="7">
    <location>
        <begin position="128"/>
        <end position="145"/>
    </location>
</feature>
<dbReference type="PANTHER" id="PTHR38459:SF5">
    <property type="entry name" value="CELL WALL TEICHOIC ACID GLYCOSYLATION PROTEIN GTCA"/>
    <property type="match status" value="1"/>
</dbReference>
<gene>
    <name evidence="9" type="ORF">MR241_04260</name>
</gene>
<evidence type="ECO:0000313" key="9">
    <source>
        <dbReference type="EMBL" id="MCI5755490.1"/>
    </source>
</evidence>
<evidence type="ECO:0000256" key="7">
    <source>
        <dbReference type="SAM" id="Phobius"/>
    </source>
</evidence>
<dbReference type="AlphaFoldDB" id="A0AAE3K015"/>
<evidence type="ECO:0000256" key="4">
    <source>
        <dbReference type="ARBA" id="ARBA00022989"/>
    </source>
</evidence>
<feature type="transmembrane region" description="Helical" evidence="7">
    <location>
        <begin position="95"/>
        <end position="122"/>
    </location>
</feature>
<comment type="similarity">
    <text evidence="2">Belongs to the GtrA family.</text>
</comment>
<evidence type="ECO:0000313" key="10">
    <source>
        <dbReference type="Proteomes" id="UP001139365"/>
    </source>
</evidence>
<keyword evidence="4 7" id="KW-1133">Transmembrane helix</keyword>
<evidence type="ECO:0000259" key="8">
    <source>
        <dbReference type="Pfam" id="PF04138"/>
    </source>
</evidence>
<keyword evidence="5 7" id="KW-0472">Membrane</keyword>
<evidence type="ECO:0000256" key="3">
    <source>
        <dbReference type="ARBA" id="ARBA00022692"/>
    </source>
</evidence>
<feature type="domain" description="GtrA/DPMS transmembrane" evidence="8">
    <location>
        <begin position="34"/>
        <end position="151"/>
    </location>
</feature>
<sequence>MKPGNYFRHIRIAVKTLIFRCIELAKKYREIIVYVIFGGLTTAVDFGSYTVLSKLFHINDSVSNVISWFAAVIFAYITNKLFVFESKGKGVGKLLYEFGTFFAARAFTGIVYTGGFALMTGVWGVNDYLSKALLSVFNIVVNYIFSKLVTFRKKSTSEKAPAGKQEKLRMPEVRNGGIIIGGVAEEKKSDESDAGNGESDTGGE</sequence>
<keyword evidence="3 7" id="KW-0812">Transmembrane</keyword>
<name>A0AAE3K015_9BACT</name>
<evidence type="ECO:0000256" key="2">
    <source>
        <dbReference type="ARBA" id="ARBA00009399"/>
    </source>
</evidence>
<evidence type="ECO:0000256" key="6">
    <source>
        <dbReference type="SAM" id="MobiDB-lite"/>
    </source>
</evidence>
<comment type="subcellular location">
    <subcellularLocation>
        <location evidence="1">Membrane</location>
        <topology evidence="1">Multi-pass membrane protein</topology>
    </subcellularLocation>
</comment>
<comment type="caution">
    <text evidence="9">The sequence shown here is derived from an EMBL/GenBank/DDBJ whole genome shotgun (WGS) entry which is preliminary data.</text>
</comment>
<proteinExistence type="inferred from homology"/>
<dbReference type="InterPro" id="IPR051401">
    <property type="entry name" value="GtrA_CellWall_Glycosyl"/>
</dbReference>
<dbReference type="InterPro" id="IPR007267">
    <property type="entry name" value="GtrA_DPMS_TM"/>
</dbReference>
<evidence type="ECO:0000256" key="5">
    <source>
        <dbReference type="ARBA" id="ARBA00023136"/>
    </source>
</evidence>
<organism evidence="9 10">
    <name type="scientific">Candidatus Colimorpha enterica</name>
    <dbReference type="NCBI Taxonomy" id="3083063"/>
    <lineage>
        <taxon>Bacteria</taxon>
        <taxon>Pseudomonadati</taxon>
        <taxon>Bacteroidota</taxon>
        <taxon>Bacteroidia</taxon>
        <taxon>Bacteroidales</taxon>
        <taxon>Candidatus Colimorpha</taxon>
    </lineage>
</organism>
<protein>
    <submittedName>
        <fullName evidence="9">GtrA family protein</fullName>
    </submittedName>
</protein>
<accession>A0AAE3K015</accession>
<dbReference type="GO" id="GO:0000271">
    <property type="term" value="P:polysaccharide biosynthetic process"/>
    <property type="evidence" value="ECO:0007669"/>
    <property type="project" value="InterPro"/>
</dbReference>
<reference evidence="9 10" key="1">
    <citation type="submission" date="2022-03" db="EMBL/GenBank/DDBJ databases">
        <title>Metagenome-assembled genomes from swine fecal metagenomes.</title>
        <authorList>
            <person name="Holman D.B."/>
            <person name="Kommadath A."/>
        </authorList>
    </citation>
    <scope>NUCLEOTIDE SEQUENCE [LARGE SCALE GENOMIC DNA]</scope>
    <source>
        <strain evidence="9">SUG147</strain>
    </source>
</reference>